<dbReference type="InterPro" id="IPR052162">
    <property type="entry name" value="Sensor_kinase/Photoreceptor"/>
</dbReference>
<dbReference type="Pfam" id="PF02518">
    <property type="entry name" value="HATPase_c"/>
    <property type="match status" value="1"/>
</dbReference>
<dbReference type="InterPro" id="IPR000014">
    <property type="entry name" value="PAS"/>
</dbReference>
<feature type="domain" description="PAS" evidence="10">
    <location>
        <begin position="675"/>
        <end position="745"/>
    </location>
</feature>
<feature type="domain" description="PAC" evidence="11">
    <location>
        <begin position="240"/>
        <end position="290"/>
    </location>
</feature>
<dbReference type="InterPro" id="IPR004358">
    <property type="entry name" value="Sig_transdc_His_kin-like_C"/>
</dbReference>
<evidence type="ECO:0000313" key="12">
    <source>
        <dbReference type="EMBL" id="VTR94546.1"/>
    </source>
</evidence>
<evidence type="ECO:0000256" key="3">
    <source>
        <dbReference type="ARBA" id="ARBA00022553"/>
    </source>
</evidence>
<evidence type="ECO:0000259" key="10">
    <source>
        <dbReference type="PROSITE" id="PS50112"/>
    </source>
</evidence>
<dbReference type="Pfam" id="PF00072">
    <property type="entry name" value="Response_reg"/>
    <property type="match status" value="1"/>
</dbReference>
<keyword evidence="5" id="KW-0418">Kinase</keyword>
<evidence type="ECO:0000259" key="11">
    <source>
        <dbReference type="PROSITE" id="PS50113"/>
    </source>
</evidence>
<dbReference type="PROSITE" id="PS50112">
    <property type="entry name" value="PAS"/>
    <property type="match status" value="5"/>
</dbReference>
<dbReference type="SMART" id="SM00387">
    <property type="entry name" value="HATPase_c"/>
    <property type="match status" value="1"/>
</dbReference>
<dbReference type="InterPro" id="IPR035965">
    <property type="entry name" value="PAS-like_dom_sf"/>
</dbReference>
<evidence type="ECO:0000256" key="5">
    <source>
        <dbReference type="ARBA" id="ARBA00022777"/>
    </source>
</evidence>
<dbReference type="SMART" id="SM00086">
    <property type="entry name" value="PAC"/>
    <property type="match status" value="5"/>
</dbReference>
<dbReference type="Pfam" id="PF00512">
    <property type="entry name" value="HisKA"/>
    <property type="match status" value="1"/>
</dbReference>
<dbReference type="EMBL" id="LR593886">
    <property type="protein sequence ID" value="VTR94546.1"/>
    <property type="molecule type" value="Genomic_DNA"/>
</dbReference>
<dbReference type="PROSITE" id="PS50113">
    <property type="entry name" value="PAC"/>
    <property type="match status" value="5"/>
</dbReference>
<feature type="domain" description="PAS" evidence="10">
    <location>
        <begin position="318"/>
        <end position="363"/>
    </location>
</feature>
<dbReference type="InterPro" id="IPR013656">
    <property type="entry name" value="PAS_4"/>
</dbReference>
<feature type="domain" description="PAS" evidence="10">
    <location>
        <begin position="547"/>
        <end position="607"/>
    </location>
</feature>
<dbReference type="Gene3D" id="3.30.450.20">
    <property type="entry name" value="PAS domain"/>
    <property type="match status" value="6"/>
</dbReference>
<keyword evidence="3 6" id="KW-0597">Phosphoprotein</keyword>
<dbReference type="EC" id="2.7.13.3" evidence="2"/>
<comment type="catalytic activity">
    <reaction evidence="1">
        <text>ATP + protein L-histidine = ADP + protein N-phospho-L-histidine.</text>
        <dbReference type="EC" id="2.7.13.3"/>
    </reaction>
</comment>
<dbReference type="SUPFAM" id="SSF52172">
    <property type="entry name" value="CheY-like"/>
    <property type="match status" value="1"/>
</dbReference>
<dbReference type="CDD" id="cd00082">
    <property type="entry name" value="HisKA"/>
    <property type="match status" value="1"/>
</dbReference>
<feature type="domain" description="PAS" evidence="10">
    <location>
        <begin position="173"/>
        <end position="209"/>
    </location>
</feature>
<feature type="domain" description="PAC" evidence="11">
    <location>
        <begin position="366"/>
        <end position="417"/>
    </location>
</feature>
<evidence type="ECO:0000256" key="6">
    <source>
        <dbReference type="PROSITE-ProRule" id="PRU00169"/>
    </source>
</evidence>
<sequence length="1173" mass="130597">MKPHDVAELAQTLFEEMGDAAFIVDPGTAGVVDVNPVAQRMTGTRRADLLGLSLDRLFRSDDGTAGLSHLRRALHTTQTFHSREGYHLRRGTGESWTPVNLTLTRLHTERGPLGLILARDDTERIAAAERLRVANAELEDRVREKTADLSRANEALRAEIAERARAQDALREREELYRLLTDNSNDLVYLLDLEGRTVYASPSVFRLLGRVPAHKFEVVHPDDTEAGERYWKQVLAGTTGLFTVRVRAGDGAWRWLEAWSALVQYRGAAHVLSVCRDVTDRMRAEETLRASEARLARAQRIAHLGNWEQEFAPDRLRWSEEVFRIFGTDPDAFSGTSEDFFRRVPPDDVGAIREAVAETVRTGRPYSIDHHIVRPDGTVRCVQEFAEPVYEDGRAVALVGTVQDVTERERVAEALRESEERLRLAVRASNIGLWDWNLRTNEVVFSREWKGQLGYEEDEIGNSYLEWETRLHPDDMPKVLVALRGYLTGERAEHAIEFRMLHKDGTYRWIYARGEFVRDANPAPVRMIGCHVDLTERKRAEEALRQSQQQYEELVTNIDGIVWEADARTFRFTFVSQQAERLLGYPSAQWLDEPDFWVKHIHPDDREWAADYCLRATRDRRNHDFEYRMVTAAGATVWLRDIVSVVVEGGEPIKLRGIMVDVTARRLVEERLHENHTLLSAVVEGISDAVFMKDARGRYLMINPAGARFFGKEVAEVLGQDDGALLPPEAARAFTDSDRRVIETGAPQTTEDVGTVAGVTRTYLTTKAPYRDPAGRVTGLIGIARDITERKRLEERFSQAQKMEAVGRLAGGVAHDFNNLLTIINGYGELLMTQLPAPNPHRDAVVAIREAGERAAGLTGQLLAFSRKAIVAPKVLDFNELVDSIGKMLRRLIGEDITLATFLAPGLWAVKADPGQIEQVILNLAVNARDAMPKGGRLTIETANLTLDDGTRYPELAPGRYVRLSVSDTGVGMTDEVQSQIFEPFFTTKEFGKGTGLGLATVYGVVKTYSGHVSVYSEVGVGTTFSVLLPAVGAARAERSSGGISVAPRGTETVLLVEDDNGVRGLARTALRAQGYTVLEATGGGEAERMASDHSGPIHLILTDVVMPERSGREVADALRTRRPGVKVLYMSGYTDDAVVRHGVLEATDAFLQKPFTPLGLARKVREVLDGTH</sequence>
<feature type="domain" description="PAS" evidence="10">
    <location>
        <begin position="6"/>
        <end position="77"/>
    </location>
</feature>
<keyword evidence="13" id="KW-1185">Reference proteome</keyword>
<dbReference type="SUPFAM" id="SSF55785">
    <property type="entry name" value="PYP-like sensor domain (PAS domain)"/>
    <property type="match status" value="6"/>
</dbReference>
<evidence type="ECO:0000259" key="9">
    <source>
        <dbReference type="PROSITE" id="PS50110"/>
    </source>
</evidence>
<evidence type="ECO:0000256" key="1">
    <source>
        <dbReference type="ARBA" id="ARBA00000085"/>
    </source>
</evidence>
<organism evidence="12 13">
    <name type="scientific">Gemmata massiliana</name>
    <dbReference type="NCBI Taxonomy" id="1210884"/>
    <lineage>
        <taxon>Bacteria</taxon>
        <taxon>Pseudomonadati</taxon>
        <taxon>Planctomycetota</taxon>
        <taxon>Planctomycetia</taxon>
        <taxon>Gemmatales</taxon>
        <taxon>Gemmataceae</taxon>
        <taxon>Gemmata</taxon>
    </lineage>
</organism>
<dbReference type="NCBIfam" id="TIGR00229">
    <property type="entry name" value="sensory_box"/>
    <property type="match status" value="6"/>
</dbReference>
<dbReference type="PRINTS" id="PR00344">
    <property type="entry name" value="BCTRLSENSOR"/>
</dbReference>
<evidence type="ECO:0000313" key="13">
    <source>
        <dbReference type="Proteomes" id="UP000464178"/>
    </source>
</evidence>
<dbReference type="PANTHER" id="PTHR43304:SF1">
    <property type="entry name" value="PAC DOMAIN-CONTAINING PROTEIN"/>
    <property type="match status" value="1"/>
</dbReference>
<dbReference type="SUPFAM" id="SSF47384">
    <property type="entry name" value="Homodimeric domain of signal transducing histidine kinase"/>
    <property type="match status" value="1"/>
</dbReference>
<dbReference type="InterPro" id="IPR001789">
    <property type="entry name" value="Sig_transdc_resp-reg_receiver"/>
</dbReference>
<dbReference type="Gene3D" id="1.10.287.130">
    <property type="match status" value="1"/>
</dbReference>
<dbReference type="AlphaFoldDB" id="A0A6P2D1T8"/>
<keyword evidence="7" id="KW-0175">Coiled coil</keyword>
<dbReference type="Gene3D" id="3.30.565.10">
    <property type="entry name" value="Histidine kinase-like ATPase, C-terminal domain"/>
    <property type="match status" value="1"/>
</dbReference>
<dbReference type="Gene3D" id="2.10.70.100">
    <property type="match status" value="1"/>
</dbReference>
<name>A0A6P2D1T8_9BACT</name>
<proteinExistence type="predicted"/>
<dbReference type="CDD" id="cd00156">
    <property type="entry name" value="REC"/>
    <property type="match status" value="1"/>
</dbReference>
<feature type="domain" description="Response regulatory" evidence="9">
    <location>
        <begin position="1053"/>
        <end position="1169"/>
    </location>
</feature>
<keyword evidence="4" id="KW-0808">Transferase</keyword>
<evidence type="ECO:0000256" key="2">
    <source>
        <dbReference type="ARBA" id="ARBA00012438"/>
    </source>
</evidence>
<feature type="domain" description="PAC" evidence="11">
    <location>
        <begin position="494"/>
        <end position="546"/>
    </location>
</feature>
<dbReference type="SMART" id="SM00448">
    <property type="entry name" value="REC"/>
    <property type="match status" value="1"/>
</dbReference>
<dbReference type="InterPro" id="IPR003661">
    <property type="entry name" value="HisK_dim/P_dom"/>
</dbReference>
<feature type="domain" description="PAC" evidence="11">
    <location>
        <begin position="735"/>
        <end position="799"/>
    </location>
</feature>
<dbReference type="InterPro" id="IPR036097">
    <property type="entry name" value="HisK_dim/P_sf"/>
</dbReference>
<dbReference type="RefSeq" id="WP_162669064.1">
    <property type="nucleotide sequence ID" value="NZ_LR593886.1"/>
</dbReference>
<dbReference type="InterPro" id="IPR005467">
    <property type="entry name" value="His_kinase_dom"/>
</dbReference>
<dbReference type="Pfam" id="PF08448">
    <property type="entry name" value="PAS_4"/>
    <property type="match status" value="3"/>
</dbReference>
<feature type="domain" description="Histidine kinase" evidence="8">
    <location>
        <begin position="812"/>
        <end position="1033"/>
    </location>
</feature>
<dbReference type="InterPro" id="IPR011006">
    <property type="entry name" value="CheY-like_superfamily"/>
</dbReference>
<dbReference type="Proteomes" id="UP000464178">
    <property type="component" value="Chromosome"/>
</dbReference>
<gene>
    <name evidence="12" type="ORF">SOIL9_31680</name>
</gene>
<dbReference type="Gene3D" id="3.40.50.2300">
    <property type="match status" value="1"/>
</dbReference>
<evidence type="ECO:0000259" key="8">
    <source>
        <dbReference type="PROSITE" id="PS50109"/>
    </source>
</evidence>
<dbReference type="KEGG" id="gms:SOIL9_31680"/>
<feature type="coiled-coil region" evidence="7">
    <location>
        <begin position="128"/>
        <end position="173"/>
    </location>
</feature>
<dbReference type="Pfam" id="PF08447">
    <property type="entry name" value="PAS_3"/>
    <property type="match status" value="3"/>
</dbReference>
<evidence type="ECO:0000256" key="7">
    <source>
        <dbReference type="SAM" id="Coils"/>
    </source>
</evidence>
<protein>
    <recommendedName>
        <fullName evidence="2">histidine kinase</fullName>
        <ecNumber evidence="2">2.7.13.3</ecNumber>
    </recommendedName>
</protein>
<dbReference type="CDD" id="cd00130">
    <property type="entry name" value="PAS"/>
    <property type="match status" value="6"/>
</dbReference>
<dbReference type="PROSITE" id="PS50110">
    <property type="entry name" value="RESPONSE_REGULATORY"/>
    <property type="match status" value="1"/>
</dbReference>
<dbReference type="SUPFAM" id="SSF55874">
    <property type="entry name" value="ATPase domain of HSP90 chaperone/DNA topoisomerase II/histidine kinase"/>
    <property type="match status" value="1"/>
</dbReference>
<accession>A0A6P2D1T8</accession>
<dbReference type="InterPro" id="IPR036890">
    <property type="entry name" value="HATPase_C_sf"/>
</dbReference>
<dbReference type="InterPro" id="IPR001610">
    <property type="entry name" value="PAC"/>
</dbReference>
<dbReference type="InterPro" id="IPR003594">
    <property type="entry name" value="HATPase_dom"/>
</dbReference>
<dbReference type="PANTHER" id="PTHR43304">
    <property type="entry name" value="PHYTOCHROME-LIKE PROTEIN CPH1"/>
    <property type="match status" value="1"/>
</dbReference>
<dbReference type="InterPro" id="IPR013655">
    <property type="entry name" value="PAS_fold_3"/>
</dbReference>
<feature type="modified residue" description="4-aspartylphosphate" evidence="6">
    <location>
        <position position="1104"/>
    </location>
</feature>
<dbReference type="InterPro" id="IPR000700">
    <property type="entry name" value="PAS-assoc_C"/>
</dbReference>
<feature type="domain" description="PAC" evidence="11">
    <location>
        <begin position="623"/>
        <end position="674"/>
    </location>
</feature>
<evidence type="ECO:0000256" key="4">
    <source>
        <dbReference type="ARBA" id="ARBA00022679"/>
    </source>
</evidence>
<dbReference type="GO" id="GO:0000155">
    <property type="term" value="F:phosphorelay sensor kinase activity"/>
    <property type="evidence" value="ECO:0007669"/>
    <property type="project" value="InterPro"/>
</dbReference>
<dbReference type="SMART" id="SM00091">
    <property type="entry name" value="PAS"/>
    <property type="match status" value="6"/>
</dbReference>
<dbReference type="SMART" id="SM00388">
    <property type="entry name" value="HisKA"/>
    <property type="match status" value="1"/>
</dbReference>
<dbReference type="PROSITE" id="PS50109">
    <property type="entry name" value="HIS_KIN"/>
    <property type="match status" value="1"/>
</dbReference>
<reference evidence="12 13" key="1">
    <citation type="submission" date="2019-05" db="EMBL/GenBank/DDBJ databases">
        <authorList>
            <consortium name="Science for Life Laboratories"/>
        </authorList>
    </citation>
    <scope>NUCLEOTIDE SEQUENCE [LARGE SCALE GENOMIC DNA]</scope>
    <source>
        <strain evidence="12">Soil9</strain>
    </source>
</reference>